<sequence>DRSDSAPDICSSAITALSKMKSICMIGVIFLCGTSFGDKYSSPPASYHNPPPGYGTTPKPHYEKCYPQKCTDAIIITKTGFQSSIATHTITSIIPVPTQSLTTTIFSTDITHTKTVCNPVPTVIHNVKFSASTSTHIIHECMPTQHTKVITNYIPQSTNITINQCSQSLVFHTAQSVSLTVNTVPVTTFTFTATTKEWTTYQPTSSMEYWPICTESLKCDHGYGHTQKDHGYGHTQSDHGYGHTKGPYY</sequence>
<reference evidence="1 2" key="1">
    <citation type="submission" date="2024-05" db="EMBL/GenBank/DDBJ databases">
        <authorList>
            <person name="Wallberg A."/>
        </authorList>
    </citation>
    <scope>NUCLEOTIDE SEQUENCE [LARGE SCALE GENOMIC DNA]</scope>
</reference>
<dbReference type="EMBL" id="CAXKWB010107271">
    <property type="protein sequence ID" value="CAL4229729.1"/>
    <property type="molecule type" value="Genomic_DNA"/>
</dbReference>
<name>A0AAV2SR35_MEGNR</name>
<evidence type="ECO:0000313" key="1">
    <source>
        <dbReference type="EMBL" id="CAL4229729.1"/>
    </source>
</evidence>
<proteinExistence type="predicted"/>
<dbReference type="AlphaFoldDB" id="A0AAV2SR35"/>
<keyword evidence="2" id="KW-1185">Reference proteome</keyword>
<accession>A0AAV2SR35</accession>
<comment type="caution">
    <text evidence="1">The sequence shown here is derived from an EMBL/GenBank/DDBJ whole genome shotgun (WGS) entry which is preliminary data.</text>
</comment>
<gene>
    <name evidence="1" type="ORF">MNOR_LOCUS39698</name>
</gene>
<evidence type="ECO:0000313" key="2">
    <source>
        <dbReference type="Proteomes" id="UP001497623"/>
    </source>
</evidence>
<organism evidence="1 2">
    <name type="scientific">Meganyctiphanes norvegica</name>
    <name type="common">Northern krill</name>
    <name type="synonym">Thysanopoda norvegica</name>
    <dbReference type="NCBI Taxonomy" id="48144"/>
    <lineage>
        <taxon>Eukaryota</taxon>
        <taxon>Metazoa</taxon>
        <taxon>Ecdysozoa</taxon>
        <taxon>Arthropoda</taxon>
        <taxon>Crustacea</taxon>
        <taxon>Multicrustacea</taxon>
        <taxon>Malacostraca</taxon>
        <taxon>Eumalacostraca</taxon>
        <taxon>Eucarida</taxon>
        <taxon>Euphausiacea</taxon>
        <taxon>Euphausiidae</taxon>
        <taxon>Meganyctiphanes</taxon>
    </lineage>
</organism>
<dbReference type="Proteomes" id="UP001497623">
    <property type="component" value="Unassembled WGS sequence"/>
</dbReference>
<feature type="non-terminal residue" evidence="1">
    <location>
        <position position="1"/>
    </location>
</feature>
<protein>
    <submittedName>
        <fullName evidence="1">Uncharacterized protein</fullName>
    </submittedName>
</protein>